<gene>
    <name evidence="2" type="ORF">PFL1_04339</name>
</gene>
<evidence type="ECO:0000313" key="2">
    <source>
        <dbReference type="EMBL" id="EPQ28012.1"/>
    </source>
</evidence>
<dbReference type="GeneID" id="19318444"/>
<dbReference type="AlphaFoldDB" id="A0A061H559"/>
<organism evidence="2 3">
    <name type="scientific">Pseudozyma flocculosa PF-1</name>
    <dbReference type="NCBI Taxonomy" id="1277687"/>
    <lineage>
        <taxon>Eukaryota</taxon>
        <taxon>Fungi</taxon>
        <taxon>Dikarya</taxon>
        <taxon>Basidiomycota</taxon>
        <taxon>Ustilaginomycotina</taxon>
        <taxon>Ustilaginomycetes</taxon>
        <taxon>Ustilaginales</taxon>
        <taxon>Ustilaginaceae</taxon>
        <taxon>Pseudozyma</taxon>
    </lineage>
</organism>
<dbReference type="Proteomes" id="UP000053664">
    <property type="component" value="Unassembled WGS sequence"/>
</dbReference>
<proteinExistence type="predicted"/>
<dbReference type="KEGG" id="pfp:PFL1_04339"/>
<evidence type="ECO:0000256" key="1">
    <source>
        <dbReference type="SAM" id="MobiDB-lite"/>
    </source>
</evidence>
<feature type="compositionally biased region" description="Basic residues" evidence="1">
    <location>
        <begin position="153"/>
        <end position="165"/>
    </location>
</feature>
<dbReference type="RefSeq" id="XP_007880056.1">
    <property type="nucleotide sequence ID" value="XM_007881865.1"/>
</dbReference>
<name>A0A061H559_9BASI</name>
<reference evidence="2 3" key="1">
    <citation type="journal article" date="2013" name="Plant Cell">
        <title>The transition from a phytopathogenic smut ancestor to an anamorphic biocontrol agent deciphered by comparative whole-genome analysis.</title>
        <authorList>
            <person name="Lefebvre F."/>
            <person name="Joly D.L."/>
            <person name="Labbe C."/>
            <person name="Teichmann B."/>
            <person name="Linning R."/>
            <person name="Belzile F."/>
            <person name="Bakkeren G."/>
            <person name="Belanger R.R."/>
        </authorList>
    </citation>
    <scope>NUCLEOTIDE SEQUENCE [LARGE SCALE GENOMIC DNA]</scope>
    <source>
        <strain evidence="2 3">PF-1</strain>
    </source>
</reference>
<accession>A0A061H559</accession>
<feature type="compositionally biased region" description="Low complexity" evidence="1">
    <location>
        <begin position="77"/>
        <end position="117"/>
    </location>
</feature>
<dbReference type="EMBL" id="KE361636">
    <property type="protein sequence ID" value="EPQ28012.1"/>
    <property type="molecule type" value="Genomic_DNA"/>
</dbReference>
<feature type="region of interest" description="Disordered" evidence="1">
    <location>
        <begin position="145"/>
        <end position="176"/>
    </location>
</feature>
<sequence>MVKPVELARETRQDPAAAGLNPHPARVEQPYAMSNKRSRHQSATVEKESPPQELGASSTSPPQSAAKRRRLGDRTRIATSRPSSTPSTLAATAASPSSSFVRDSSSLSIGSSSHGHSVAVIQGKMDKARRLKSVVRGRAACAAQEARLASSNPHRRPLGSRRQARRTGMADSRKLS</sequence>
<evidence type="ECO:0000313" key="3">
    <source>
        <dbReference type="Proteomes" id="UP000053664"/>
    </source>
</evidence>
<feature type="compositionally biased region" description="Basic and acidic residues" evidence="1">
    <location>
        <begin position="1"/>
        <end position="13"/>
    </location>
</feature>
<protein>
    <submittedName>
        <fullName evidence="2">Uncharacterized protein</fullName>
    </submittedName>
</protein>
<dbReference type="HOGENOM" id="CLU_1525836_0_0_1"/>
<feature type="region of interest" description="Disordered" evidence="1">
    <location>
        <begin position="1"/>
        <end position="126"/>
    </location>
</feature>